<keyword evidence="3" id="KW-1185">Reference proteome</keyword>
<sequence length="762" mass="89877">MRPEYTKYWKWFEQRLNYSKTEYEKVQEWLNSCLAKSECETHDDLPSPVVLLTNPADALTRYLSENKNNFSRQISYLIMRPKSVDNSKENFPSSISLNLLSVPSPPEPLHIQQDHIFPSIVHHLDSFINYGVSPVNQLIRNQSVRSNLNEEKNNEEHDVLKESDEISFESFEITKENQSKIFQAFLRKRLRHHGLTRTFDEIREILLLSLSHALLSLQMDNSDLNATDQLTIYHLIPYHHKCLEIIKKFYHSEGSVKYGVQSEAFISLGLPSYRPLFIYLNNVILEIMHLCIQTQNENKGVIKKYLDSKFSLLSIEVLTSELRECIEQAILVRQTYYHMIYTVFEISELDIKHQLERDLFKYDDDLKITISIYLDFITNWVQDLIRVSNFSKALWVLENEWHFCRNNLYFVTATEDIFASRFCNMGILVFESLINSINIIDSKYKEPLRIEIDKLFWDEKLRFFDSNLESMTHEQFEDNISQEANFSTSEKLNLDFNEFKEEINNSRKWCIRALQFTAEFLTDLELASKYQVVHSLQALLDKLHSSEHVLVNFTNKELQSDLSERSFLIFVPREFSNERIQIARLLFLISAKDNFESTEANKFNKFCFSKCSDNVKQDANSNKRSHKDPINVLMKHFRRNSFMINSAHNKACYLLFLQLNDPKESWTWAGNKINLYASRPVKLSLYQHLRNPQNSDSDEKYLYLVTSKQSILTEKKIELKQKLQDMLYPGSGTQKKIVHFLHFQNSNLLLLGLLDNLVYHYQ</sequence>
<evidence type="ECO:0000259" key="1">
    <source>
        <dbReference type="Pfam" id="PF19431"/>
    </source>
</evidence>
<dbReference type="GO" id="GO:0000165">
    <property type="term" value="P:MAPK cascade"/>
    <property type="evidence" value="ECO:0007669"/>
    <property type="project" value="InterPro"/>
</dbReference>
<name>A0A3M7S177_BRAPC</name>
<protein>
    <submittedName>
        <fullName evidence="2">Mitogen-activated kinase kinase kinase 4</fullName>
    </submittedName>
</protein>
<feature type="domain" description="Mitogen-activated protein kinase kinase kinase N-terminal" evidence="1">
    <location>
        <begin position="172"/>
        <end position="431"/>
    </location>
</feature>
<accession>A0A3M7S177</accession>
<proteinExistence type="predicted"/>
<keyword evidence="2" id="KW-0418">Kinase</keyword>
<organism evidence="2 3">
    <name type="scientific">Brachionus plicatilis</name>
    <name type="common">Marine rotifer</name>
    <name type="synonym">Brachionus muelleri</name>
    <dbReference type="NCBI Taxonomy" id="10195"/>
    <lineage>
        <taxon>Eukaryota</taxon>
        <taxon>Metazoa</taxon>
        <taxon>Spiralia</taxon>
        <taxon>Gnathifera</taxon>
        <taxon>Rotifera</taxon>
        <taxon>Eurotatoria</taxon>
        <taxon>Monogononta</taxon>
        <taxon>Pseudotrocha</taxon>
        <taxon>Ploima</taxon>
        <taxon>Brachionidae</taxon>
        <taxon>Brachionus</taxon>
    </lineage>
</organism>
<dbReference type="Proteomes" id="UP000276133">
    <property type="component" value="Unassembled WGS sequence"/>
</dbReference>
<keyword evidence="2" id="KW-0808">Transferase</keyword>
<evidence type="ECO:0000313" key="2">
    <source>
        <dbReference type="EMBL" id="RNA29327.1"/>
    </source>
</evidence>
<dbReference type="AlphaFoldDB" id="A0A3M7S177"/>
<gene>
    <name evidence="2" type="ORF">BpHYR1_030528</name>
</gene>
<comment type="caution">
    <text evidence="2">The sequence shown here is derived from an EMBL/GenBank/DDBJ whole genome shotgun (WGS) entry which is preliminary data.</text>
</comment>
<dbReference type="STRING" id="10195.A0A3M7S177"/>
<dbReference type="EMBL" id="REGN01002238">
    <property type="protein sequence ID" value="RNA29327.1"/>
    <property type="molecule type" value="Genomic_DNA"/>
</dbReference>
<dbReference type="InterPro" id="IPR045801">
    <property type="entry name" value="MEKK4_N"/>
</dbReference>
<reference evidence="2 3" key="1">
    <citation type="journal article" date="2018" name="Sci. Rep.">
        <title>Genomic signatures of local adaptation to the degree of environmental predictability in rotifers.</title>
        <authorList>
            <person name="Franch-Gras L."/>
            <person name="Hahn C."/>
            <person name="Garcia-Roger E.M."/>
            <person name="Carmona M.J."/>
            <person name="Serra M."/>
            <person name="Gomez A."/>
        </authorList>
    </citation>
    <scope>NUCLEOTIDE SEQUENCE [LARGE SCALE GENOMIC DNA]</scope>
    <source>
        <strain evidence="2">HYR1</strain>
    </source>
</reference>
<dbReference type="Pfam" id="PF19431">
    <property type="entry name" value="MEKK4_N"/>
    <property type="match status" value="1"/>
</dbReference>
<dbReference type="OrthoDB" id="1043025at2759"/>
<evidence type="ECO:0000313" key="3">
    <source>
        <dbReference type="Proteomes" id="UP000276133"/>
    </source>
</evidence>
<dbReference type="GO" id="GO:0016301">
    <property type="term" value="F:kinase activity"/>
    <property type="evidence" value="ECO:0007669"/>
    <property type="project" value="UniProtKB-KW"/>
</dbReference>